<dbReference type="EMBL" id="KV425937">
    <property type="protein sequence ID" value="KZV96847.1"/>
    <property type="molecule type" value="Genomic_DNA"/>
</dbReference>
<organism evidence="1 2">
    <name type="scientific">Exidia glandulosa HHB12029</name>
    <dbReference type="NCBI Taxonomy" id="1314781"/>
    <lineage>
        <taxon>Eukaryota</taxon>
        <taxon>Fungi</taxon>
        <taxon>Dikarya</taxon>
        <taxon>Basidiomycota</taxon>
        <taxon>Agaricomycotina</taxon>
        <taxon>Agaricomycetes</taxon>
        <taxon>Auriculariales</taxon>
        <taxon>Exidiaceae</taxon>
        <taxon>Exidia</taxon>
    </lineage>
</organism>
<reference evidence="1 2" key="1">
    <citation type="journal article" date="2016" name="Mol. Biol. Evol.">
        <title>Comparative Genomics of Early-Diverging Mushroom-Forming Fungi Provides Insights into the Origins of Lignocellulose Decay Capabilities.</title>
        <authorList>
            <person name="Nagy L.G."/>
            <person name="Riley R."/>
            <person name="Tritt A."/>
            <person name="Adam C."/>
            <person name="Daum C."/>
            <person name="Floudas D."/>
            <person name="Sun H."/>
            <person name="Yadav J.S."/>
            <person name="Pangilinan J."/>
            <person name="Larsson K.H."/>
            <person name="Matsuura K."/>
            <person name="Barry K."/>
            <person name="Labutti K."/>
            <person name="Kuo R."/>
            <person name="Ohm R.A."/>
            <person name="Bhattacharya S.S."/>
            <person name="Shirouzu T."/>
            <person name="Yoshinaga Y."/>
            <person name="Martin F.M."/>
            <person name="Grigoriev I.V."/>
            <person name="Hibbett D.S."/>
        </authorList>
    </citation>
    <scope>NUCLEOTIDE SEQUENCE [LARGE SCALE GENOMIC DNA]</scope>
    <source>
        <strain evidence="1 2">HHB12029</strain>
    </source>
</reference>
<keyword evidence="2" id="KW-1185">Reference proteome</keyword>
<dbReference type="Proteomes" id="UP000077266">
    <property type="component" value="Unassembled WGS sequence"/>
</dbReference>
<accession>A0A165KT79</accession>
<gene>
    <name evidence="1" type="ORF">EXIGLDRAFT_608671</name>
</gene>
<dbReference type="CDD" id="cd00303">
    <property type="entry name" value="retropepsin_like"/>
    <property type="match status" value="1"/>
</dbReference>
<dbReference type="STRING" id="1314781.A0A165KT79"/>
<evidence type="ECO:0000313" key="2">
    <source>
        <dbReference type="Proteomes" id="UP000077266"/>
    </source>
</evidence>
<dbReference type="InterPro" id="IPR021109">
    <property type="entry name" value="Peptidase_aspartic_dom_sf"/>
</dbReference>
<feature type="non-terminal residue" evidence="1">
    <location>
        <position position="367"/>
    </location>
</feature>
<dbReference type="AlphaFoldDB" id="A0A165KT79"/>
<dbReference type="InParanoid" id="A0A165KT79"/>
<sequence>MLHSYDPFSLYTPALETTAHALAAKTKGRDGVDPSLILAAVLNATASSESEPERVYEVIPKRQPPAGHSSIGVSVLTSGGHLGSREEKPIPIRLDSGANITLIAKTYLESMKCPPKIRKGLKVHIAQLTNDNPKIEGYVDMPVWIRAVDNTWLKFRAEMYVVPDMTVDCLLGEDWHVNNELCVMRSIPGHGYLVMNDQVASFVKRKQHKRDRANRQRRKRVYADGAVLAWEDVTIPAESWRDVTVTGDFQQGREWYVERALVPLPDGQFLTVPNTFLSTHTTDAERAEPMSIARRSSLPVSNPTCVPRVIRAGTVLGYAKDPKLYLDRPRDEADLAKLQQAAEGMRALIASMQESQAAPAAKEEEPT</sequence>
<dbReference type="Gene3D" id="2.40.70.10">
    <property type="entry name" value="Acid Proteases"/>
    <property type="match status" value="1"/>
</dbReference>
<proteinExistence type="predicted"/>
<protein>
    <submittedName>
        <fullName evidence="1">Uncharacterized protein</fullName>
    </submittedName>
</protein>
<name>A0A165KT79_EXIGL</name>
<evidence type="ECO:0000313" key="1">
    <source>
        <dbReference type="EMBL" id="KZV96847.1"/>
    </source>
</evidence>